<dbReference type="Gene3D" id="2.60.120.10">
    <property type="entry name" value="Jelly Rolls"/>
    <property type="match status" value="1"/>
</dbReference>
<dbReference type="Pfam" id="PF12973">
    <property type="entry name" value="Cupin_7"/>
    <property type="match status" value="2"/>
</dbReference>
<dbReference type="InterPro" id="IPR025979">
    <property type="entry name" value="ChrR-like_cupin_dom"/>
</dbReference>
<dbReference type="InterPro" id="IPR011051">
    <property type="entry name" value="RmlC_Cupin_sf"/>
</dbReference>
<sequence length="223" mass="24501">MLNMNFAERVVVDTASMPWQPSPMAGVERKPLAREDAESGHATSIVRYAAGARFAAHRHPGGEEIFVLDGVFSDESGDYPAGTYIRNPPDSSHAPYSEPGCTLFVKLHQFSPGDTETVRINTHEAPWLPGQGGLQVMPLHSFEGEHTALVKWPKGERFTPHSHFGGEEILVLSGTFMDEYGEYPPGCWLRSPHLSRHHPFVKDETVILVKTGHLPLAGPDEAA</sequence>
<organism evidence="2 3">
    <name type="scientific">Microbulbifer marinus</name>
    <dbReference type="NCBI Taxonomy" id="658218"/>
    <lineage>
        <taxon>Bacteria</taxon>
        <taxon>Pseudomonadati</taxon>
        <taxon>Pseudomonadota</taxon>
        <taxon>Gammaproteobacteria</taxon>
        <taxon>Cellvibrionales</taxon>
        <taxon>Microbulbiferaceae</taxon>
        <taxon>Microbulbifer</taxon>
    </lineage>
</organism>
<evidence type="ECO:0000313" key="2">
    <source>
        <dbReference type="EMBL" id="SEA17923.1"/>
    </source>
</evidence>
<accession>A0A1H3Z247</accession>
<keyword evidence="3" id="KW-1185">Reference proteome</keyword>
<evidence type="ECO:0000259" key="1">
    <source>
        <dbReference type="Pfam" id="PF12973"/>
    </source>
</evidence>
<reference evidence="3" key="1">
    <citation type="submission" date="2016-10" db="EMBL/GenBank/DDBJ databases">
        <authorList>
            <person name="Varghese N."/>
            <person name="Submissions S."/>
        </authorList>
    </citation>
    <scope>NUCLEOTIDE SEQUENCE [LARGE SCALE GENOMIC DNA]</scope>
    <source>
        <strain evidence="3">CGMCC 1.10657</strain>
    </source>
</reference>
<dbReference type="STRING" id="658218.SAMN05216562_2145"/>
<evidence type="ECO:0000313" key="3">
    <source>
        <dbReference type="Proteomes" id="UP000198658"/>
    </source>
</evidence>
<dbReference type="OrthoDB" id="9801227at2"/>
<protein>
    <submittedName>
        <fullName evidence="2">Anti-ECFsigma factor, ChrR</fullName>
    </submittedName>
</protein>
<feature type="domain" description="ChrR-like cupin" evidence="1">
    <location>
        <begin position="117"/>
        <end position="214"/>
    </location>
</feature>
<name>A0A1H3Z247_9GAMM</name>
<gene>
    <name evidence="2" type="ORF">SAMN05216562_2145</name>
</gene>
<feature type="domain" description="ChrR-like cupin" evidence="1">
    <location>
        <begin position="8"/>
        <end position="110"/>
    </location>
</feature>
<dbReference type="Proteomes" id="UP000198658">
    <property type="component" value="Unassembled WGS sequence"/>
</dbReference>
<proteinExistence type="predicted"/>
<dbReference type="EMBL" id="FNQO01000002">
    <property type="protein sequence ID" value="SEA17923.1"/>
    <property type="molecule type" value="Genomic_DNA"/>
</dbReference>
<dbReference type="CDD" id="cd20303">
    <property type="entry name" value="cupin_ChrR_1"/>
    <property type="match status" value="2"/>
</dbReference>
<dbReference type="InterPro" id="IPR014710">
    <property type="entry name" value="RmlC-like_jellyroll"/>
</dbReference>
<dbReference type="AlphaFoldDB" id="A0A1H3Z247"/>
<dbReference type="SUPFAM" id="SSF51182">
    <property type="entry name" value="RmlC-like cupins"/>
    <property type="match status" value="2"/>
</dbReference>